<dbReference type="InterPro" id="IPR036890">
    <property type="entry name" value="HATPase_C_sf"/>
</dbReference>
<dbReference type="Pfam" id="PF02518">
    <property type="entry name" value="HATPase_c"/>
    <property type="match status" value="1"/>
</dbReference>
<accession>A0A3E1NDP5</accession>
<dbReference type="EC" id="2.7.13.3" evidence="2"/>
<feature type="coiled-coil region" evidence="4">
    <location>
        <begin position="186"/>
        <end position="234"/>
    </location>
</feature>
<dbReference type="GO" id="GO:0000155">
    <property type="term" value="F:phosphorelay sensor kinase activity"/>
    <property type="evidence" value="ECO:0007669"/>
    <property type="project" value="InterPro"/>
</dbReference>
<dbReference type="CDD" id="cd00075">
    <property type="entry name" value="HATPase"/>
    <property type="match status" value="1"/>
</dbReference>
<gene>
    <name evidence="7" type="ORF">DXN05_21940</name>
</gene>
<comment type="caution">
    <text evidence="7">The sequence shown here is derived from an EMBL/GenBank/DDBJ whole genome shotgun (WGS) entry which is preliminary data.</text>
</comment>
<evidence type="ECO:0000313" key="8">
    <source>
        <dbReference type="Proteomes" id="UP000261284"/>
    </source>
</evidence>
<dbReference type="InterPro" id="IPR036097">
    <property type="entry name" value="HisK_dim/P_sf"/>
</dbReference>
<feature type="transmembrane region" description="Helical" evidence="5">
    <location>
        <begin position="114"/>
        <end position="133"/>
    </location>
</feature>
<reference evidence="7 8" key="1">
    <citation type="submission" date="2018-08" db="EMBL/GenBank/DDBJ databases">
        <title>Chitinophagaceae sp. K23C18032701, a novel bacterium isolated from forest soil.</title>
        <authorList>
            <person name="Wang C."/>
        </authorList>
    </citation>
    <scope>NUCLEOTIDE SEQUENCE [LARGE SCALE GENOMIC DNA]</scope>
    <source>
        <strain evidence="7 8">K23C18032701</strain>
    </source>
</reference>
<dbReference type="PRINTS" id="PR00344">
    <property type="entry name" value="BCTRLSENSOR"/>
</dbReference>
<dbReference type="EMBL" id="QTJU01000012">
    <property type="protein sequence ID" value="RFM25997.1"/>
    <property type="molecule type" value="Genomic_DNA"/>
</dbReference>
<evidence type="ECO:0000313" key="7">
    <source>
        <dbReference type="EMBL" id="RFM25997.1"/>
    </source>
</evidence>
<keyword evidence="7" id="KW-0418">Kinase</keyword>
<dbReference type="SMART" id="SM00388">
    <property type="entry name" value="HisKA"/>
    <property type="match status" value="1"/>
</dbReference>
<keyword evidence="4" id="KW-0175">Coiled coil</keyword>
<keyword evidence="7" id="KW-0808">Transferase</keyword>
<dbReference type="OrthoDB" id="9810447at2"/>
<dbReference type="Proteomes" id="UP000261284">
    <property type="component" value="Unassembled WGS sequence"/>
</dbReference>
<sequence length="453" mass="51045">MKTKPAAKGLSAALHQLLSQPDSASTFEEQQRNRLISICLLIAIPFMVTFLCLNIIQHLYFQFCTTFLLLAGNLTILYFNRKGRHYTARAVLINLSVVLFAVPALFYRNGAENYLLLNIVITAILFHNKWHMYGFSTLNGLLFLAIKTVQYHNLDQQSVSWERLMVNLLLMVLLLVLSLHYFKSTHRNHKQTIEQNNRLLSEQQQQLNLQKLELEKQNQQLQQLNQSKEKLLTIIAHDMRSPIAALQSSLELLHEELITQSEFEEIAGQLGTQVESLQEGLTNMLHWSKTQMNGIRATPADFPLAVLVNQKVELFKQAIDQKQLQVQVQVSECLQLHADRNHCKLILRNLLSNAIKFSYPGGRLSITAAEEENMVQVSIADTGKGMPPEKMQQLFAGKDIASTSGTMNEIGTGIGLLLCREFVEKNGGSISVAPNQPSGTVFSFRLPAIKNPA</sequence>
<organism evidence="7 8">
    <name type="scientific">Deminuibacter soli</name>
    <dbReference type="NCBI Taxonomy" id="2291815"/>
    <lineage>
        <taxon>Bacteria</taxon>
        <taxon>Pseudomonadati</taxon>
        <taxon>Bacteroidota</taxon>
        <taxon>Chitinophagia</taxon>
        <taxon>Chitinophagales</taxon>
        <taxon>Chitinophagaceae</taxon>
        <taxon>Deminuibacter</taxon>
    </lineage>
</organism>
<feature type="transmembrane region" description="Helical" evidence="5">
    <location>
        <begin position="35"/>
        <end position="53"/>
    </location>
</feature>
<dbReference type="Gene3D" id="3.30.565.10">
    <property type="entry name" value="Histidine kinase-like ATPase, C-terminal domain"/>
    <property type="match status" value="1"/>
</dbReference>
<feature type="domain" description="Histidine kinase" evidence="6">
    <location>
        <begin position="234"/>
        <end position="450"/>
    </location>
</feature>
<protein>
    <recommendedName>
        <fullName evidence="2">histidine kinase</fullName>
        <ecNumber evidence="2">2.7.13.3</ecNumber>
    </recommendedName>
</protein>
<dbReference type="Pfam" id="PF00512">
    <property type="entry name" value="HisKA"/>
    <property type="match status" value="1"/>
</dbReference>
<evidence type="ECO:0000256" key="5">
    <source>
        <dbReference type="SAM" id="Phobius"/>
    </source>
</evidence>
<feature type="transmembrane region" description="Helical" evidence="5">
    <location>
        <begin position="164"/>
        <end position="182"/>
    </location>
</feature>
<dbReference type="CDD" id="cd00082">
    <property type="entry name" value="HisKA"/>
    <property type="match status" value="1"/>
</dbReference>
<dbReference type="Gene3D" id="1.10.287.130">
    <property type="match status" value="1"/>
</dbReference>
<dbReference type="PANTHER" id="PTHR43547:SF2">
    <property type="entry name" value="HYBRID SIGNAL TRANSDUCTION HISTIDINE KINASE C"/>
    <property type="match status" value="1"/>
</dbReference>
<dbReference type="SUPFAM" id="SSF55874">
    <property type="entry name" value="ATPase domain of HSP90 chaperone/DNA topoisomerase II/histidine kinase"/>
    <property type="match status" value="1"/>
</dbReference>
<evidence type="ECO:0000256" key="4">
    <source>
        <dbReference type="SAM" id="Coils"/>
    </source>
</evidence>
<dbReference type="PROSITE" id="PS50109">
    <property type="entry name" value="HIS_KIN"/>
    <property type="match status" value="1"/>
</dbReference>
<dbReference type="SUPFAM" id="SSF47384">
    <property type="entry name" value="Homodimeric domain of signal transducing histidine kinase"/>
    <property type="match status" value="1"/>
</dbReference>
<keyword evidence="3" id="KW-0597">Phosphoprotein</keyword>
<dbReference type="InterPro" id="IPR003661">
    <property type="entry name" value="HisK_dim/P_dom"/>
</dbReference>
<dbReference type="AlphaFoldDB" id="A0A3E1NDP5"/>
<evidence type="ECO:0000256" key="3">
    <source>
        <dbReference type="ARBA" id="ARBA00022553"/>
    </source>
</evidence>
<feature type="transmembrane region" description="Helical" evidence="5">
    <location>
        <begin position="86"/>
        <end position="107"/>
    </location>
</feature>
<dbReference type="InterPro" id="IPR004358">
    <property type="entry name" value="Sig_transdc_His_kin-like_C"/>
</dbReference>
<evidence type="ECO:0000259" key="6">
    <source>
        <dbReference type="PROSITE" id="PS50109"/>
    </source>
</evidence>
<keyword evidence="8" id="KW-1185">Reference proteome</keyword>
<comment type="catalytic activity">
    <reaction evidence="1">
        <text>ATP + protein L-histidine = ADP + protein N-phospho-L-histidine.</text>
        <dbReference type="EC" id="2.7.13.3"/>
    </reaction>
</comment>
<keyword evidence="5" id="KW-0472">Membrane</keyword>
<evidence type="ECO:0000256" key="1">
    <source>
        <dbReference type="ARBA" id="ARBA00000085"/>
    </source>
</evidence>
<dbReference type="InterPro" id="IPR003594">
    <property type="entry name" value="HATPase_dom"/>
</dbReference>
<dbReference type="PANTHER" id="PTHR43547">
    <property type="entry name" value="TWO-COMPONENT HISTIDINE KINASE"/>
    <property type="match status" value="1"/>
</dbReference>
<evidence type="ECO:0000256" key="2">
    <source>
        <dbReference type="ARBA" id="ARBA00012438"/>
    </source>
</evidence>
<proteinExistence type="predicted"/>
<dbReference type="RefSeq" id="WP_147314034.1">
    <property type="nucleotide sequence ID" value="NZ_QTJU01000012.1"/>
</dbReference>
<keyword evidence="5" id="KW-0812">Transmembrane</keyword>
<dbReference type="InterPro" id="IPR005467">
    <property type="entry name" value="His_kinase_dom"/>
</dbReference>
<feature type="transmembrane region" description="Helical" evidence="5">
    <location>
        <begin position="60"/>
        <end position="80"/>
    </location>
</feature>
<keyword evidence="5" id="KW-1133">Transmembrane helix</keyword>
<name>A0A3E1NDP5_9BACT</name>
<dbReference type="SMART" id="SM00387">
    <property type="entry name" value="HATPase_c"/>
    <property type="match status" value="1"/>
</dbReference>